<dbReference type="EMBL" id="LCUC01000213">
    <property type="protein sequence ID" value="KKY34192.1"/>
    <property type="molecule type" value="Genomic_DNA"/>
</dbReference>
<evidence type="ECO:0000313" key="3">
    <source>
        <dbReference type="Proteomes" id="UP000034680"/>
    </source>
</evidence>
<organism evidence="2 3">
    <name type="scientific">Diaporthe ampelina</name>
    <dbReference type="NCBI Taxonomy" id="1214573"/>
    <lineage>
        <taxon>Eukaryota</taxon>
        <taxon>Fungi</taxon>
        <taxon>Dikarya</taxon>
        <taxon>Ascomycota</taxon>
        <taxon>Pezizomycotina</taxon>
        <taxon>Sordariomycetes</taxon>
        <taxon>Sordariomycetidae</taxon>
        <taxon>Diaporthales</taxon>
        <taxon>Diaporthaceae</taxon>
        <taxon>Diaporthe</taxon>
    </lineage>
</organism>
<comment type="caution">
    <text evidence="2">The sequence shown here is derived from an EMBL/GenBank/DDBJ whole genome shotgun (WGS) entry which is preliminary data.</text>
</comment>
<feature type="domain" description="Tubulin-folding cofactor D C-terminal" evidence="1">
    <location>
        <begin position="2"/>
        <end position="54"/>
    </location>
</feature>
<accession>A0A0G2FIC6</accession>
<dbReference type="Proteomes" id="UP000034680">
    <property type="component" value="Unassembled WGS sequence"/>
</dbReference>
<dbReference type="OrthoDB" id="10253476at2759"/>
<reference evidence="2 3" key="2">
    <citation type="submission" date="2015-05" db="EMBL/GenBank/DDBJ databases">
        <authorList>
            <person name="Morales-Cruz A."/>
            <person name="Amrine K.C."/>
            <person name="Cantu D."/>
        </authorList>
    </citation>
    <scope>NUCLEOTIDE SEQUENCE [LARGE SCALE GENOMIC DNA]</scope>
    <source>
        <strain evidence="2">DA912</strain>
    </source>
</reference>
<gene>
    <name evidence="2" type="ORF">UCDDA912_g05839</name>
</gene>
<dbReference type="InterPro" id="IPR022577">
    <property type="entry name" value="TBCD_C"/>
</dbReference>
<keyword evidence="3" id="KW-1185">Reference proteome</keyword>
<sequence length="154" mass="16751">MKARQGQDRVIVPTLEIIAFLLSVGLYQRTKTVDFKSLCLQAQKASYKTGNVRKLAACVRVYGGIANIGSDSGRLAPMASDTLGQKRQDAVVEARKRLGALMLHPWPRVRTSVVDELWNVLSGHETDKAGRLKGVDWGTAAKGSLKQFGSDLGL</sequence>
<reference evidence="2 3" key="1">
    <citation type="submission" date="2015-05" db="EMBL/GenBank/DDBJ databases">
        <title>Distinctive expansion of gene families associated with plant cell wall degradation and secondary metabolism in the genomes of grapevine trunk pathogens.</title>
        <authorList>
            <person name="Lawrence D.P."/>
            <person name="Travadon R."/>
            <person name="Rolshausen P.E."/>
            <person name="Baumgartner K."/>
        </authorList>
    </citation>
    <scope>NUCLEOTIDE SEQUENCE [LARGE SCALE GENOMIC DNA]</scope>
    <source>
        <strain evidence="2">DA912</strain>
    </source>
</reference>
<dbReference type="Pfam" id="PF12612">
    <property type="entry name" value="TFCD_C"/>
    <property type="match status" value="1"/>
</dbReference>
<evidence type="ECO:0000313" key="2">
    <source>
        <dbReference type="EMBL" id="KKY34192.1"/>
    </source>
</evidence>
<dbReference type="STRING" id="1214573.A0A0G2FIC6"/>
<dbReference type="AlphaFoldDB" id="A0A0G2FIC6"/>
<proteinExistence type="predicted"/>
<evidence type="ECO:0000259" key="1">
    <source>
        <dbReference type="Pfam" id="PF12612"/>
    </source>
</evidence>
<name>A0A0G2FIC6_9PEZI</name>
<protein>
    <submittedName>
        <fullName evidence="2">Putative beta-tubulin cofactor d</fullName>
    </submittedName>
</protein>